<evidence type="ECO:0000259" key="1">
    <source>
        <dbReference type="SMART" id="SM00901"/>
    </source>
</evidence>
<keyword evidence="3" id="KW-1185">Reference proteome</keyword>
<organism evidence="2 3">
    <name type="scientific">Tangfeifania diversioriginum</name>
    <dbReference type="NCBI Taxonomy" id="1168035"/>
    <lineage>
        <taxon>Bacteria</taxon>
        <taxon>Pseudomonadati</taxon>
        <taxon>Bacteroidota</taxon>
        <taxon>Bacteroidia</taxon>
        <taxon>Marinilabiliales</taxon>
        <taxon>Prolixibacteraceae</taxon>
        <taxon>Tangfeifania</taxon>
    </lineage>
</organism>
<evidence type="ECO:0000313" key="2">
    <source>
        <dbReference type="EMBL" id="SHI55374.1"/>
    </source>
</evidence>
<dbReference type="Pfam" id="PF08867">
    <property type="entry name" value="FRG"/>
    <property type="match status" value="1"/>
</dbReference>
<dbReference type="Proteomes" id="UP000184050">
    <property type="component" value="Unassembled WGS sequence"/>
</dbReference>
<reference evidence="2 3" key="1">
    <citation type="submission" date="2016-11" db="EMBL/GenBank/DDBJ databases">
        <authorList>
            <person name="Jaros S."/>
            <person name="Januszkiewicz K."/>
            <person name="Wedrychowicz H."/>
        </authorList>
    </citation>
    <scope>NUCLEOTIDE SEQUENCE [LARGE SCALE GENOMIC DNA]</scope>
    <source>
        <strain evidence="2 3">DSM 27063</strain>
    </source>
</reference>
<dbReference type="SMART" id="SM00901">
    <property type="entry name" value="FRG"/>
    <property type="match status" value="1"/>
</dbReference>
<protein>
    <submittedName>
        <fullName evidence="2">FRG domain-containing protein</fullName>
    </submittedName>
</protein>
<dbReference type="OrthoDB" id="8478691at2"/>
<sequence length="386" mass="46421">MNKYIDITKEQIFSLLKGNETDRIKAEEIRKLRNNNYNPYPNGWNRLDFFKEVFSDMYIDGFIMTYPHGTVIRQAQRSYYYRGENQLFDSSQASLYRRLSKMKNSKELLIEEFVAYMRIADFLELLLKLDHTQKFISRQYSFNKAPAKIYIDLLYEQLAQHYGLETCWLDITADFEVALFFACCKFDNQSHKWEPLNKEDFKKSYKTQFGVIFQKQTNHINNLIPLESQPVKILPVGFQPFMRCHMQNSYVAMMDKSHCLQKENTFKKFRFKHDEELCNYIFNQMDLGKKIYPHEGLNLMEAEIDKIKRRKIFSIETFEYVCEDPKFKSLNKETLKQFLMDFGYELKNSQNVIPKEEIEQINKLYANFNMEQTYKIKFRTRLTASR</sequence>
<gene>
    <name evidence="2" type="ORF">SAMN05444280_103119</name>
</gene>
<dbReference type="EMBL" id="FQZE01000003">
    <property type="protein sequence ID" value="SHI55374.1"/>
    <property type="molecule type" value="Genomic_DNA"/>
</dbReference>
<name>A0A1M6C3N2_9BACT</name>
<evidence type="ECO:0000313" key="3">
    <source>
        <dbReference type="Proteomes" id="UP000184050"/>
    </source>
</evidence>
<dbReference type="AlphaFoldDB" id="A0A1M6C3N2"/>
<feature type="domain" description="FRG" evidence="1">
    <location>
        <begin position="75"/>
        <end position="193"/>
    </location>
</feature>
<accession>A0A1M6C3N2</accession>
<dbReference type="RefSeq" id="WP_073165310.1">
    <property type="nucleotide sequence ID" value="NZ_FQZE01000003.1"/>
</dbReference>
<proteinExistence type="predicted"/>
<dbReference type="InterPro" id="IPR014966">
    <property type="entry name" value="FRG-dom"/>
</dbReference>